<evidence type="ECO:0000256" key="3">
    <source>
        <dbReference type="PROSITE-ProRule" id="PRU00497"/>
    </source>
</evidence>
<dbReference type="CTD" id="100379411"/>
<evidence type="ECO:0000313" key="6">
    <source>
        <dbReference type="EMBL" id="FAA00563.1"/>
    </source>
</evidence>
<dbReference type="eggNOG" id="ENOG502QSI5">
    <property type="taxonomic scope" value="Eukaryota"/>
</dbReference>
<dbReference type="EnsemblMetazoa" id="NM_001173226.1">
    <property type="protein sequence ID" value="NP_001166697.1"/>
    <property type="gene ID" value="GeneID_100379411"/>
</dbReference>
<dbReference type="AlphaFoldDB" id="C0H6Q2"/>
<organism evidence="6">
    <name type="scientific">Bombyx mori</name>
    <name type="common">Silk moth</name>
    <dbReference type="NCBI Taxonomy" id="7091"/>
    <lineage>
        <taxon>Eukaryota</taxon>
        <taxon>Metazoa</taxon>
        <taxon>Ecdysozoa</taxon>
        <taxon>Arthropoda</taxon>
        <taxon>Hexapoda</taxon>
        <taxon>Insecta</taxon>
        <taxon>Pterygota</taxon>
        <taxon>Neoptera</taxon>
        <taxon>Endopterygota</taxon>
        <taxon>Lepidoptera</taxon>
        <taxon>Glossata</taxon>
        <taxon>Ditrysia</taxon>
        <taxon>Bombycoidea</taxon>
        <taxon>Bombycidae</taxon>
        <taxon>Bombycinae</taxon>
        <taxon>Bombyx</taxon>
    </lineage>
</organism>
<dbReference type="KEGG" id="bmor:100379411"/>
<evidence type="ECO:0000256" key="2">
    <source>
        <dbReference type="ARBA" id="ARBA00022729"/>
    </source>
</evidence>
<feature type="chain" id="PRO_5010827432" evidence="5">
    <location>
        <begin position="18"/>
        <end position="320"/>
    </location>
</feature>
<dbReference type="InterPro" id="IPR000618">
    <property type="entry name" value="Insect_cuticle"/>
</dbReference>
<feature type="compositionally biased region" description="Low complexity" evidence="4">
    <location>
        <begin position="300"/>
        <end position="309"/>
    </location>
</feature>
<dbReference type="GO" id="GO:0042302">
    <property type="term" value="F:structural constituent of cuticle"/>
    <property type="evidence" value="ECO:0007669"/>
    <property type="project" value="UniProtKB-UniRule"/>
</dbReference>
<dbReference type="RefSeq" id="NP_001166697.1">
    <property type="nucleotide sequence ID" value="NM_001173226.1"/>
</dbReference>
<feature type="region of interest" description="Disordered" evidence="4">
    <location>
        <begin position="171"/>
        <end position="221"/>
    </location>
</feature>
<accession>C0H6Q2</accession>
<dbReference type="InterPro" id="IPR031311">
    <property type="entry name" value="CHIT_BIND_RR_consensus"/>
</dbReference>
<keyword evidence="8" id="KW-1185">Reference proteome</keyword>
<feature type="region of interest" description="Disordered" evidence="4">
    <location>
        <begin position="82"/>
        <end position="101"/>
    </location>
</feature>
<dbReference type="InParanoid" id="C0H6Q2"/>
<sequence length="320" mass="31534">MYSKLAFIALLVGAAKASGGFSSFSYDVSDPNTGDIKDQHEKRVDGNVIGQYSLLEADGTKRVVEYSADEAGFKAVVHNEPANGMAGSHGHGSASLSRASATFGHSHQNVAAASGYGSRATGIASNAHGSFLGAGSPFNHNANSHSYAGVGGLAHRGSGIYGGFGNGHSSQLNGRGHGTGFGSSHGAHGNGLGSSLGHGSQGAPTVSSYSHSIHHNGPDARPYAGAHGGSNFARAGLAHGNGWSANAGHSNVAVSTAGWSAKNGLGGSGWSGSAGFPGSTGWSSNAGFSGSTGWPGNTGFSGNSGWSNAGSGGHAAKIGW</sequence>
<keyword evidence="2 5" id="KW-0732">Signal</keyword>
<dbReference type="Proteomes" id="UP000005204">
    <property type="component" value="Unassembled WGS sequence"/>
</dbReference>
<dbReference type="GO" id="GO:0005615">
    <property type="term" value="C:extracellular space"/>
    <property type="evidence" value="ECO:0007669"/>
    <property type="project" value="TreeGrafter"/>
</dbReference>
<dbReference type="PANTHER" id="PTHR12236:SF75">
    <property type="entry name" value="CUTICULAR PROTEIN 62BB, ISOFORM A"/>
    <property type="match status" value="1"/>
</dbReference>
<evidence type="ECO:0000256" key="4">
    <source>
        <dbReference type="SAM" id="MobiDB-lite"/>
    </source>
</evidence>
<evidence type="ECO:0000256" key="1">
    <source>
        <dbReference type="ARBA" id="ARBA00022460"/>
    </source>
</evidence>
<evidence type="ECO:0000313" key="8">
    <source>
        <dbReference type="Proteomes" id="UP000005204"/>
    </source>
</evidence>
<proteinExistence type="evidence at transcript level"/>
<feature type="signal peptide" evidence="5">
    <location>
        <begin position="1"/>
        <end position="17"/>
    </location>
</feature>
<feature type="region of interest" description="Disordered" evidence="4">
    <location>
        <begin position="299"/>
        <end position="320"/>
    </location>
</feature>
<dbReference type="PROSITE" id="PS51155">
    <property type="entry name" value="CHIT_BIND_RR_2"/>
    <property type="match status" value="1"/>
</dbReference>
<reference evidence="6" key="2">
    <citation type="journal article" date="2008" name="Insect Biochem. Mol. Biol.">
        <title>Genome-wide identification of cuticular protein genes in the silkworm, Bombyx mori.</title>
        <authorList>
            <person name="Futahashi R."/>
            <person name="Okamoto S."/>
            <person name="Kawasaki H."/>
            <person name="Zhong Y."/>
            <person name="Iwanaga M."/>
            <person name="Mita K."/>
            <person name="Fujiwara H."/>
        </authorList>
    </citation>
    <scope>NUCLEOTIDE SEQUENCE</scope>
</reference>
<dbReference type="GO" id="GO:0031012">
    <property type="term" value="C:extracellular matrix"/>
    <property type="evidence" value="ECO:0007669"/>
    <property type="project" value="TreeGrafter"/>
</dbReference>
<gene>
    <name evidence="6" type="primary">BmorCPR60</name>
    <name evidence="7" type="synonym">100379411</name>
</gene>
<evidence type="ECO:0000256" key="5">
    <source>
        <dbReference type="SAM" id="SignalP"/>
    </source>
</evidence>
<dbReference type="Pfam" id="PF00379">
    <property type="entry name" value="Chitin_bind_4"/>
    <property type="match status" value="1"/>
</dbReference>
<reference evidence="8" key="1">
    <citation type="journal article" date="2008" name="Insect Biochem. Mol. Biol.">
        <title>The genome of a lepidopteran model insect, the silkworm Bombyx mori.</title>
        <authorList>
            <consortium name="International Silkworm Genome Consortium"/>
        </authorList>
    </citation>
    <scope>NUCLEOTIDE SEQUENCE [LARGE SCALE GENOMIC DNA]</scope>
    <source>
        <strain evidence="8">p50T</strain>
    </source>
</reference>
<dbReference type="PaxDb" id="7091-BGIBMGA003064-TA"/>
<reference evidence="7" key="3">
    <citation type="submission" date="2022-06" db="UniProtKB">
        <authorList>
            <consortium name="EnsemblMetazoa"/>
        </authorList>
    </citation>
    <scope>IDENTIFICATION</scope>
    <source>
        <strain evidence="7">p50T (Dazao)</strain>
    </source>
</reference>
<dbReference type="EMBL" id="BR000561">
    <property type="protein sequence ID" value="FAA00563.1"/>
    <property type="molecule type" value="mRNA"/>
</dbReference>
<keyword evidence="1 3" id="KW-0193">Cuticle</keyword>
<dbReference type="InterPro" id="IPR051217">
    <property type="entry name" value="Insect_Cuticle_Struc_Prot"/>
</dbReference>
<dbReference type="PANTHER" id="PTHR12236">
    <property type="entry name" value="STRUCTURAL CONTITUENT OF CUTICLE"/>
    <property type="match status" value="1"/>
</dbReference>
<dbReference type="PROSITE" id="PS00233">
    <property type="entry name" value="CHIT_BIND_RR_1"/>
    <property type="match status" value="1"/>
</dbReference>
<dbReference type="HOGENOM" id="CLU_061251_0_0_1"/>
<dbReference type="OrthoDB" id="6622265at2759"/>
<evidence type="ECO:0000313" key="7">
    <source>
        <dbReference type="EnsemblMetazoa" id="NP_001166697.1"/>
    </source>
</evidence>
<feature type="compositionally biased region" description="Gly residues" evidence="4">
    <location>
        <begin position="175"/>
        <end position="200"/>
    </location>
</feature>
<name>C0H6Q2_BOMMO</name>
<dbReference type="PRINTS" id="PR00947">
    <property type="entry name" value="CUTICLE"/>
</dbReference>
<dbReference type="GeneID" id="100379411"/>
<protein>
    <submittedName>
        <fullName evidence="6">Putative cuticle protein</fullName>
    </submittedName>
</protein>